<proteinExistence type="predicted"/>
<keyword evidence="3" id="KW-1185">Reference proteome</keyword>
<accession>A0A7W8E6T3</accession>
<name>A0A7W8E6T3_9BACT</name>
<keyword evidence="1" id="KW-0472">Membrane</keyword>
<dbReference type="Proteomes" id="UP000540989">
    <property type="component" value="Unassembled WGS sequence"/>
</dbReference>
<sequence>MRWVPVTVAEKTEVRHELEDVLTAPSFVNSKRYPAFLRYVVEKVLHGQAEELKERTLGVEIFHRAPDYDSNNDTIVRVTAGEVRRRLAAYYDGHGAQHAVKIVLPLGSYIPEFFRMEGRLVERGFPVPMPAARHSRRWVLPMIAAVAVALLFAGWWTFRETSVERFWKEAGPASVILSPGTIVTSGFPPVVQYGDSTHDSVWVSVESSTAIARITRMLGAQKKDFSIRPAASLTLTDLRTNPVVLIGGFNNDWTMRLTDGLRFHLCPVKAGRYFMDREDPKNIWQSHSNAQERVLDFALIAKFHDSMIDNTVFVIAGLNKGGTDAASEFVTTKRFLDLLDRQLPRGWEKRNVEVVLETHSVSNKNSAPKIVATHVW</sequence>
<organism evidence="2 3">
    <name type="scientific">Granulicella aggregans</name>
    <dbReference type="NCBI Taxonomy" id="474949"/>
    <lineage>
        <taxon>Bacteria</taxon>
        <taxon>Pseudomonadati</taxon>
        <taxon>Acidobacteriota</taxon>
        <taxon>Terriglobia</taxon>
        <taxon>Terriglobales</taxon>
        <taxon>Acidobacteriaceae</taxon>
        <taxon>Granulicella</taxon>
    </lineage>
</organism>
<evidence type="ECO:0000313" key="3">
    <source>
        <dbReference type="Proteomes" id="UP000540989"/>
    </source>
</evidence>
<reference evidence="2 3" key="1">
    <citation type="submission" date="2020-08" db="EMBL/GenBank/DDBJ databases">
        <title>Genomic Encyclopedia of Type Strains, Phase IV (KMG-V): Genome sequencing to study the core and pangenomes of soil and plant-associated prokaryotes.</title>
        <authorList>
            <person name="Whitman W."/>
        </authorList>
    </citation>
    <scope>NUCLEOTIDE SEQUENCE [LARGE SCALE GENOMIC DNA]</scope>
    <source>
        <strain evidence="2 3">M8UP14</strain>
    </source>
</reference>
<dbReference type="RefSeq" id="WP_184221226.1">
    <property type="nucleotide sequence ID" value="NZ_JACHIP010000006.1"/>
</dbReference>
<evidence type="ECO:0000256" key="1">
    <source>
        <dbReference type="SAM" id="Phobius"/>
    </source>
</evidence>
<keyword evidence="1" id="KW-0812">Transmembrane</keyword>
<dbReference type="AlphaFoldDB" id="A0A7W8E6T3"/>
<comment type="caution">
    <text evidence="2">The sequence shown here is derived from an EMBL/GenBank/DDBJ whole genome shotgun (WGS) entry which is preliminary data.</text>
</comment>
<dbReference type="EMBL" id="JACHIP010000006">
    <property type="protein sequence ID" value="MBB5059585.1"/>
    <property type="molecule type" value="Genomic_DNA"/>
</dbReference>
<keyword evidence="1" id="KW-1133">Transmembrane helix</keyword>
<feature type="transmembrane region" description="Helical" evidence="1">
    <location>
        <begin position="138"/>
        <end position="158"/>
    </location>
</feature>
<evidence type="ECO:0000313" key="2">
    <source>
        <dbReference type="EMBL" id="MBB5059585.1"/>
    </source>
</evidence>
<protein>
    <submittedName>
        <fullName evidence="2">Uncharacterized protein</fullName>
    </submittedName>
</protein>
<gene>
    <name evidence="2" type="ORF">HDF16_004311</name>
</gene>